<protein>
    <submittedName>
        <fullName evidence="2">Uncharacterized protein</fullName>
    </submittedName>
</protein>
<accession>A0A5D2DBY4</accession>
<reference evidence="2 3" key="1">
    <citation type="submission" date="2019-06" db="EMBL/GenBank/DDBJ databases">
        <title>WGS assembly of Gossypium darwinii.</title>
        <authorList>
            <person name="Chen Z.J."/>
            <person name="Sreedasyam A."/>
            <person name="Ando A."/>
            <person name="Song Q."/>
            <person name="De L."/>
            <person name="Hulse-Kemp A."/>
            <person name="Ding M."/>
            <person name="Ye W."/>
            <person name="Kirkbride R."/>
            <person name="Jenkins J."/>
            <person name="Plott C."/>
            <person name="Lovell J."/>
            <person name="Lin Y.-M."/>
            <person name="Vaughn R."/>
            <person name="Liu B."/>
            <person name="Li W."/>
            <person name="Simpson S."/>
            <person name="Scheffler B."/>
            <person name="Saski C."/>
            <person name="Grover C."/>
            <person name="Hu G."/>
            <person name="Conover J."/>
            <person name="Carlson J."/>
            <person name="Shu S."/>
            <person name="Boston L."/>
            <person name="Williams M."/>
            <person name="Peterson D."/>
            <person name="Mcgee K."/>
            <person name="Jones D."/>
            <person name="Wendel J."/>
            <person name="Stelly D."/>
            <person name="Grimwood J."/>
            <person name="Schmutz J."/>
        </authorList>
    </citation>
    <scope>NUCLEOTIDE SEQUENCE [LARGE SCALE GENOMIC DNA]</scope>
    <source>
        <strain evidence="2">1808015.09</strain>
    </source>
</reference>
<feature type="transmembrane region" description="Helical" evidence="1">
    <location>
        <begin position="20"/>
        <end position="42"/>
    </location>
</feature>
<name>A0A5D2DBY4_GOSDA</name>
<sequence length="62" mass="7301">MRSLFQKDSNNFQDISFFAFFYRFILFSSSLFSLDFVPVLLLEQSDEMLDCKVDFEALITPS</sequence>
<proteinExistence type="predicted"/>
<evidence type="ECO:0000313" key="3">
    <source>
        <dbReference type="Proteomes" id="UP000323506"/>
    </source>
</evidence>
<evidence type="ECO:0000313" key="2">
    <source>
        <dbReference type="EMBL" id="TYG78590.1"/>
    </source>
</evidence>
<dbReference type="EMBL" id="CM017702">
    <property type="protein sequence ID" value="TYG78590.1"/>
    <property type="molecule type" value="Genomic_DNA"/>
</dbReference>
<keyword evidence="3" id="KW-1185">Reference proteome</keyword>
<keyword evidence="1" id="KW-1133">Transmembrane helix</keyword>
<gene>
    <name evidence="2" type="ORF">ES288_D02G071900v1</name>
</gene>
<organism evidence="2 3">
    <name type="scientific">Gossypium darwinii</name>
    <name type="common">Darwin's cotton</name>
    <name type="synonym">Gossypium barbadense var. darwinii</name>
    <dbReference type="NCBI Taxonomy" id="34276"/>
    <lineage>
        <taxon>Eukaryota</taxon>
        <taxon>Viridiplantae</taxon>
        <taxon>Streptophyta</taxon>
        <taxon>Embryophyta</taxon>
        <taxon>Tracheophyta</taxon>
        <taxon>Spermatophyta</taxon>
        <taxon>Magnoliopsida</taxon>
        <taxon>eudicotyledons</taxon>
        <taxon>Gunneridae</taxon>
        <taxon>Pentapetalae</taxon>
        <taxon>rosids</taxon>
        <taxon>malvids</taxon>
        <taxon>Malvales</taxon>
        <taxon>Malvaceae</taxon>
        <taxon>Malvoideae</taxon>
        <taxon>Gossypium</taxon>
    </lineage>
</organism>
<evidence type="ECO:0000256" key="1">
    <source>
        <dbReference type="SAM" id="Phobius"/>
    </source>
</evidence>
<dbReference type="Proteomes" id="UP000323506">
    <property type="component" value="Chromosome D02"/>
</dbReference>
<keyword evidence="1" id="KW-0472">Membrane</keyword>
<keyword evidence="1" id="KW-0812">Transmembrane</keyword>
<dbReference type="AlphaFoldDB" id="A0A5D2DBY4"/>